<keyword evidence="3 6" id="KW-0812">Transmembrane</keyword>
<feature type="transmembrane region" description="Helical" evidence="6">
    <location>
        <begin position="244"/>
        <end position="263"/>
    </location>
</feature>
<evidence type="ECO:0000256" key="2">
    <source>
        <dbReference type="ARBA" id="ARBA00022448"/>
    </source>
</evidence>
<dbReference type="Proteomes" id="UP001156140">
    <property type="component" value="Unassembled WGS sequence"/>
</dbReference>
<dbReference type="PANTHER" id="PTHR11384:SF59">
    <property type="entry name" value="LYSOSOMAL COBALAMIN TRANSPORTER ABCD4"/>
    <property type="match status" value="1"/>
</dbReference>
<keyword evidence="4 6" id="KW-1133">Transmembrane helix</keyword>
<dbReference type="SUPFAM" id="SSF90123">
    <property type="entry name" value="ABC transporter transmembrane region"/>
    <property type="match status" value="1"/>
</dbReference>
<dbReference type="InterPro" id="IPR036640">
    <property type="entry name" value="ABC1_TM_sf"/>
</dbReference>
<evidence type="ECO:0000256" key="1">
    <source>
        <dbReference type="ARBA" id="ARBA00004651"/>
    </source>
</evidence>
<comment type="subcellular location">
    <subcellularLocation>
        <location evidence="1">Cell membrane</location>
        <topology evidence="1">Multi-pass membrane protein</topology>
    </subcellularLocation>
</comment>
<evidence type="ECO:0000256" key="3">
    <source>
        <dbReference type="ARBA" id="ARBA00022692"/>
    </source>
</evidence>
<keyword evidence="8" id="KW-1185">Reference proteome</keyword>
<organism evidence="7 8">
    <name type="scientific">Paradevosia shaoguanensis</name>
    <dbReference type="NCBI Taxonomy" id="1335043"/>
    <lineage>
        <taxon>Bacteria</taxon>
        <taxon>Pseudomonadati</taxon>
        <taxon>Pseudomonadota</taxon>
        <taxon>Alphaproteobacteria</taxon>
        <taxon>Hyphomicrobiales</taxon>
        <taxon>Devosiaceae</taxon>
        <taxon>Paradevosia</taxon>
    </lineage>
</organism>
<feature type="transmembrane region" description="Helical" evidence="6">
    <location>
        <begin position="368"/>
        <end position="391"/>
    </location>
</feature>
<feature type="transmembrane region" description="Helical" evidence="6">
    <location>
        <begin position="122"/>
        <end position="141"/>
    </location>
</feature>
<keyword evidence="2" id="KW-0813">Transport</keyword>
<evidence type="ECO:0000313" key="8">
    <source>
        <dbReference type="Proteomes" id="UP001156140"/>
    </source>
</evidence>
<dbReference type="GO" id="GO:0015833">
    <property type="term" value="P:peptide transport"/>
    <property type="evidence" value="ECO:0007669"/>
    <property type="project" value="InterPro"/>
</dbReference>
<feature type="transmembrane region" description="Helical" evidence="6">
    <location>
        <begin position="97"/>
        <end position="117"/>
    </location>
</feature>
<dbReference type="InterPro" id="IPR009248">
    <property type="entry name" value="SbmA_BacA"/>
</dbReference>
<protein>
    <submittedName>
        <fullName evidence="7">Peptide transporter</fullName>
    </submittedName>
</protein>
<dbReference type="PANTHER" id="PTHR11384">
    <property type="entry name" value="ATP-BINDING CASSETTE, SUB-FAMILY D MEMBER"/>
    <property type="match status" value="1"/>
</dbReference>
<feature type="transmembrane region" description="Helical" evidence="6">
    <location>
        <begin position="283"/>
        <end position="304"/>
    </location>
</feature>
<dbReference type="RefSeq" id="WP_035029046.1">
    <property type="nucleotide sequence ID" value="NZ_CP068983.1"/>
</dbReference>
<dbReference type="Pfam" id="PF05992">
    <property type="entry name" value="SbmA_BacA"/>
    <property type="match status" value="1"/>
</dbReference>
<dbReference type="AlphaFoldDB" id="A0AA41QQ57"/>
<sequence length="447" mass="50561">MFRSFFPVPKIFFLSAVAWLLFSVLVWFTVGENVRSVISIDHLVTPTVCANAAPEPPSGARPVPTEAAPAAAAAASPDTAQPNCVAEDTNFLNGDRIWLYEFVLLTAFLFCLFWFFYKRNEWYWWSVVGTTGILLVIYFNVQVDAFVNDWSGTFFNMVQQALSKPRSVAPADFYGQVFIMFAVILPNILVLVLLNFFTSHYVFRWRKAMNAYYMQYWQSIRTIEGAAQRVQEDTMRFASIVEDLGTSFFSSLITLVVFLPLLWTLSQNITELPILGPVPGSLVWVALIAAALGTVLLAIVGVKLPGLNFANQRVEAAYRKELVFGEDNATRAEPLTTKELFANVQKNYFRLYFHYTYFNLARYGYLNLVGYVPLLALSPSILAGTLTLGLYQQVQLAFSQVSSSFQFFARAWTTIVELQSVFMRLRLFESFIPADQEAIREPEQVVA</sequence>
<keyword evidence="5 6" id="KW-0472">Membrane</keyword>
<reference evidence="7" key="1">
    <citation type="submission" date="2022-03" db="EMBL/GenBank/DDBJ databases">
        <title>The complete genome sequence of a Methyloterrigena soli.</title>
        <authorList>
            <person name="Zi Z."/>
        </authorList>
    </citation>
    <scope>NUCLEOTIDE SEQUENCE</scope>
    <source>
        <strain evidence="7">M48</strain>
    </source>
</reference>
<dbReference type="GO" id="GO:0005524">
    <property type="term" value="F:ATP binding"/>
    <property type="evidence" value="ECO:0007669"/>
    <property type="project" value="InterPro"/>
</dbReference>
<dbReference type="EMBL" id="JALAZD010000001">
    <property type="protein sequence ID" value="MCI0127626.1"/>
    <property type="molecule type" value="Genomic_DNA"/>
</dbReference>
<accession>A0AA41QQ57</accession>
<evidence type="ECO:0000256" key="6">
    <source>
        <dbReference type="SAM" id="Phobius"/>
    </source>
</evidence>
<feature type="transmembrane region" description="Helical" evidence="6">
    <location>
        <begin position="12"/>
        <end position="30"/>
    </location>
</feature>
<gene>
    <name evidence="7" type="ORF">ML536_12405</name>
</gene>
<evidence type="ECO:0000256" key="5">
    <source>
        <dbReference type="ARBA" id="ARBA00023136"/>
    </source>
</evidence>
<comment type="caution">
    <text evidence="7">The sequence shown here is derived from an EMBL/GenBank/DDBJ whole genome shotgun (WGS) entry which is preliminary data.</text>
</comment>
<evidence type="ECO:0000256" key="4">
    <source>
        <dbReference type="ARBA" id="ARBA00022989"/>
    </source>
</evidence>
<dbReference type="GO" id="GO:0005886">
    <property type="term" value="C:plasma membrane"/>
    <property type="evidence" value="ECO:0007669"/>
    <property type="project" value="UniProtKB-SubCell"/>
</dbReference>
<dbReference type="GO" id="GO:1904680">
    <property type="term" value="F:peptide transmembrane transporter activity"/>
    <property type="evidence" value="ECO:0007669"/>
    <property type="project" value="InterPro"/>
</dbReference>
<proteinExistence type="predicted"/>
<feature type="transmembrane region" description="Helical" evidence="6">
    <location>
        <begin position="173"/>
        <end position="197"/>
    </location>
</feature>
<dbReference type="InterPro" id="IPR050835">
    <property type="entry name" value="ABC_transporter_sub-D"/>
</dbReference>
<evidence type="ECO:0000313" key="7">
    <source>
        <dbReference type="EMBL" id="MCI0127626.1"/>
    </source>
</evidence>
<name>A0AA41QQ57_9HYPH</name>